<dbReference type="EMBL" id="FNDU01000002">
    <property type="protein sequence ID" value="SDH74039.1"/>
    <property type="molecule type" value="Genomic_DNA"/>
</dbReference>
<dbReference type="OrthoDB" id="2886745at2"/>
<feature type="signal peptide" evidence="1">
    <location>
        <begin position="1"/>
        <end position="20"/>
    </location>
</feature>
<proteinExistence type="predicted"/>
<reference evidence="2 3" key="1">
    <citation type="submission" date="2016-10" db="EMBL/GenBank/DDBJ databases">
        <authorList>
            <person name="de Groot N.N."/>
        </authorList>
    </citation>
    <scope>NUCLEOTIDE SEQUENCE [LARGE SCALE GENOMIC DNA]</scope>
    <source>
        <strain evidence="3">P4B,CCM 7963,CECT 7998,DSM 25260,IBRC-M 10614,KCTC 13821</strain>
    </source>
</reference>
<feature type="chain" id="PRO_5038611010" evidence="1">
    <location>
        <begin position="21"/>
        <end position="125"/>
    </location>
</feature>
<dbReference type="RefSeq" id="WP_091581752.1">
    <property type="nucleotide sequence ID" value="NZ_FNDU01000002.1"/>
</dbReference>
<evidence type="ECO:0000313" key="3">
    <source>
        <dbReference type="Proteomes" id="UP000199017"/>
    </source>
</evidence>
<keyword evidence="1" id="KW-0732">Signal</keyword>
<dbReference type="Proteomes" id="UP000199017">
    <property type="component" value="Unassembled WGS sequence"/>
</dbReference>
<dbReference type="AlphaFoldDB" id="A0A1G8EWE4"/>
<name>A0A1G8EWE4_9BACI</name>
<protein>
    <submittedName>
        <fullName evidence="2">Uncharacterized protein</fullName>
    </submittedName>
</protein>
<dbReference type="STRING" id="930129.SAMN05216352_102404"/>
<organism evidence="2 3">
    <name type="scientific">Alteribacillus bidgolensis</name>
    <dbReference type="NCBI Taxonomy" id="930129"/>
    <lineage>
        <taxon>Bacteria</taxon>
        <taxon>Bacillati</taxon>
        <taxon>Bacillota</taxon>
        <taxon>Bacilli</taxon>
        <taxon>Bacillales</taxon>
        <taxon>Bacillaceae</taxon>
        <taxon>Alteribacillus</taxon>
    </lineage>
</organism>
<keyword evidence="3" id="KW-1185">Reference proteome</keyword>
<evidence type="ECO:0000256" key="1">
    <source>
        <dbReference type="SAM" id="SignalP"/>
    </source>
</evidence>
<evidence type="ECO:0000313" key="2">
    <source>
        <dbReference type="EMBL" id="SDH74039.1"/>
    </source>
</evidence>
<gene>
    <name evidence="2" type="ORF">SAMN05216352_102404</name>
</gene>
<sequence length="125" mass="14525">MKISLTFFVVMLSLPLSVQMAEAQALSEIFLFKATAETEDGVYHWEYNSPNDFEYHMEGRAFHGEEAKDKVESVYQTANLNKDVTDKELAEAFKNSGCEGLTRLDVRWQDENGDLYTWLWQEEKE</sequence>
<accession>A0A1G8EWE4</accession>